<dbReference type="RefSeq" id="WP_117391135.1">
    <property type="nucleotide sequence ID" value="NZ_QWDC01000001.1"/>
</dbReference>
<reference evidence="10 11" key="1">
    <citation type="submission" date="2018-08" db="EMBL/GenBank/DDBJ databases">
        <title>Mucilaginibacter sp. MYSH2.</title>
        <authorList>
            <person name="Seo T."/>
        </authorList>
    </citation>
    <scope>NUCLEOTIDE SEQUENCE [LARGE SCALE GENOMIC DNA]</scope>
    <source>
        <strain evidence="10 11">MYSH2</strain>
    </source>
</reference>
<dbReference type="EMBL" id="QWDC01000001">
    <property type="protein sequence ID" value="RFZ95585.1"/>
    <property type="molecule type" value="Genomic_DNA"/>
</dbReference>
<dbReference type="SUPFAM" id="SSF55874">
    <property type="entry name" value="ATPase domain of HSP90 chaperone/DNA topoisomerase II/histidine kinase"/>
    <property type="match status" value="1"/>
</dbReference>
<sequence length="417" mass="47518">MKLIDRYNRISLLVTIAIIIVTGFVYYLTISYILTNRVDRDLLVEENEIFAYVKLNKALPQVFKSDGLKIRFVPSATDDIARSFGNAMFYNEEENEQEAGRMLTSSVKVGGKTYRIEIIESKVETEYLIRFIFFITLGIILVLLTLLLIINRILVRRLWKPFYRILEGIKLFNLADKNGINPVTSDIDEFRDLNVEVTAMSGRVMNDYQSLKGFVENAAHELMTPLAVINSKLDTLMQVGEMTDKQGEIISEVYHTVGRLKKLNRSMLLLSRIENKLMAERETIDLAEFIDDKLNEFQELLAERGIGISKDLKPCPVTINRDLLTVMLNNLLGNAILHNTANGQIEIRLNQNELVISNTGANTALNEQKVLQRFYKSPESEGSGLGLTLVKEICDSYGYLFGYSFEAGLHLFEIKFQ</sequence>
<dbReference type="Gene3D" id="1.10.287.130">
    <property type="match status" value="1"/>
</dbReference>
<dbReference type="EC" id="2.7.13.3" evidence="2"/>
<protein>
    <recommendedName>
        <fullName evidence="2">histidine kinase</fullName>
        <ecNumber evidence="2">2.7.13.3</ecNumber>
    </recommendedName>
</protein>
<keyword evidence="3" id="KW-0597">Phosphoprotein</keyword>
<keyword evidence="8" id="KW-0472">Membrane</keyword>
<evidence type="ECO:0000256" key="2">
    <source>
        <dbReference type="ARBA" id="ARBA00012438"/>
    </source>
</evidence>
<dbReference type="PANTHER" id="PTHR45436">
    <property type="entry name" value="SENSOR HISTIDINE KINASE YKOH"/>
    <property type="match status" value="1"/>
</dbReference>
<keyword evidence="11" id="KW-1185">Reference proteome</keyword>
<dbReference type="CDD" id="cd00082">
    <property type="entry name" value="HisKA"/>
    <property type="match status" value="1"/>
</dbReference>
<evidence type="ECO:0000313" key="11">
    <source>
        <dbReference type="Proteomes" id="UP000264217"/>
    </source>
</evidence>
<evidence type="ECO:0000259" key="9">
    <source>
        <dbReference type="PROSITE" id="PS50109"/>
    </source>
</evidence>
<dbReference type="Pfam" id="PF02518">
    <property type="entry name" value="HATPase_c"/>
    <property type="match status" value="1"/>
</dbReference>
<dbReference type="InterPro" id="IPR003594">
    <property type="entry name" value="HATPase_dom"/>
</dbReference>
<dbReference type="Pfam" id="PF00512">
    <property type="entry name" value="HisKA"/>
    <property type="match status" value="1"/>
</dbReference>
<dbReference type="InterPro" id="IPR003661">
    <property type="entry name" value="HisK_dim/P_dom"/>
</dbReference>
<proteinExistence type="predicted"/>
<dbReference type="Gene3D" id="3.30.565.10">
    <property type="entry name" value="Histidine kinase-like ATPase, C-terminal domain"/>
    <property type="match status" value="1"/>
</dbReference>
<dbReference type="SMART" id="SM00388">
    <property type="entry name" value="HisKA"/>
    <property type="match status" value="1"/>
</dbReference>
<keyword evidence="5 8" id="KW-0812">Transmembrane</keyword>
<dbReference type="GO" id="GO:0005886">
    <property type="term" value="C:plasma membrane"/>
    <property type="evidence" value="ECO:0007669"/>
    <property type="project" value="TreeGrafter"/>
</dbReference>
<dbReference type="PROSITE" id="PS50109">
    <property type="entry name" value="HIS_KIN"/>
    <property type="match status" value="1"/>
</dbReference>
<dbReference type="Proteomes" id="UP000264217">
    <property type="component" value="Unassembled WGS sequence"/>
</dbReference>
<dbReference type="InterPro" id="IPR005467">
    <property type="entry name" value="His_kinase_dom"/>
</dbReference>
<feature type="transmembrane region" description="Helical" evidence="8">
    <location>
        <begin position="12"/>
        <end position="34"/>
    </location>
</feature>
<evidence type="ECO:0000256" key="8">
    <source>
        <dbReference type="SAM" id="Phobius"/>
    </source>
</evidence>
<dbReference type="OrthoDB" id="1522504at2"/>
<dbReference type="InterPro" id="IPR036890">
    <property type="entry name" value="HATPase_C_sf"/>
</dbReference>
<keyword evidence="6 10" id="KW-0418">Kinase</keyword>
<gene>
    <name evidence="10" type="ORF">D0C36_08725</name>
</gene>
<dbReference type="GO" id="GO:0000155">
    <property type="term" value="F:phosphorelay sensor kinase activity"/>
    <property type="evidence" value="ECO:0007669"/>
    <property type="project" value="InterPro"/>
</dbReference>
<keyword evidence="7 8" id="KW-1133">Transmembrane helix</keyword>
<feature type="transmembrane region" description="Helical" evidence="8">
    <location>
        <begin position="127"/>
        <end position="150"/>
    </location>
</feature>
<dbReference type="InterPro" id="IPR050428">
    <property type="entry name" value="TCS_sensor_his_kinase"/>
</dbReference>
<evidence type="ECO:0000256" key="3">
    <source>
        <dbReference type="ARBA" id="ARBA00022553"/>
    </source>
</evidence>
<evidence type="ECO:0000256" key="4">
    <source>
        <dbReference type="ARBA" id="ARBA00022679"/>
    </source>
</evidence>
<comment type="catalytic activity">
    <reaction evidence="1">
        <text>ATP + protein L-histidine = ADP + protein N-phospho-L-histidine.</text>
        <dbReference type="EC" id="2.7.13.3"/>
    </reaction>
</comment>
<feature type="domain" description="Histidine kinase" evidence="9">
    <location>
        <begin position="217"/>
        <end position="402"/>
    </location>
</feature>
<dbReference type="PANTHER" id="PTHR45436:SF5">
    <property type="entry name" value="SENSOR HISTIDINE KINASE TRCS"/>
    <property type="match status" value="1"/>
</dbReference>
<dbReference type="SUPFAM" id="SSF47384">
    <property type="entry name" value="Homodimeric domain of signal transducing histidine kinase"/>
    <property type="match status" value="1"/>
</dbReference>
<evidence type="ECO:0000256" key="1">
    <source>
        <dbReference type="ARBA" id="ARBA00000085"/>
    </source>
</evidence>
<evidence type="ECO:0000256" key="6">
    <source>
        <dbReference type="ARBA" id="ARBA00022777"/>
    </source>
</evidence>
<comment type="caution">
    <text evidence="10">The sequence shown here is derived from an EMBL/GenBank/DDBJ whole genome shotgun (WGS) entry which is preliminary data.</text>
</comment>
<dbReference type="SMART" id="SM00387">
    <property type="entry name" value="HATPase_c"/>
    <property type="match status" value="1"/>
</dbReference>
<evidence type="ECO:0000313" key="10">
    <source>
        <dbReference type="EMBL" id="RFZ95585.1"/>
    </source>
</evidence>
<evidence type="ECO:0000256" key="7">
    <source>
        <dbReference type="ARBA" id="ARBA00022989"/>
    </source>
</evidence>
<keyword evidence="4" id="KW-0808">Transferase</keyword>
<organism evidence="10 11">
    <name type="scientific">Mucilaginibacter conchicola</name>
    <dbReference type="NCBI Taxonomy" id="2303333"/>
    <lineage>
        <taxon>Bacteria</taxon>
        <taxon>Pseudomonadati</taxon>
        <taxon>Bacteroidota</taxon>
        <taxon>Sphingobacteriia</taxon>
        <taxon>Sphingobacteriales</taxon>
        <taxon>Sphingobacteriaceae</taxon>
        <taxon>Mucilaginibacter</taxon>
    </lineage>
</organism>
<name>A0A372NZN1_9SPHI</name>
<dbReference type="InterPro" id="IPR036097">
    <property type="entry name" value="HisK_dim/P_sf"/>
</dbReference>
<evidence type="ECO:0000256" key="5">
    <source>
        <dbReference type="ARBA" id="ARBA00022692"/>
    </source>
</evidence>
<dbReference type="AlphaFoldDB" id="A0A372NZN1"/>
<accession>A0A372NZN1</accession>